<name>A0ABM8ZCQ0_9LACO</name>
<evidence type="ECO:0000259" key="11">
    <source>
        <dbReference type="PROSITE" id="PS51177"/>
    </source>
</evidence>
<evidence type="ECO:0000256" key="1">
    <source>
        <dbReference type="ARBA" id="ARBA00000968"/>
    </source>
</evidence>
<dbReference type="Gene3D" id="2.40.30.20">
    <property type="match status" value="2"/>
</dbReference>
<comment type="function">
    <text evidence="2">Catalyzes the dismutation of two molecules of 6,7-dimethyl-8-ribityllumazine, resulting in the formation of riboflavin and 5-amino-6-(D-ribitylamino)uracil.</text>
</comment>
<evidence type="ECO:0000256" key="7">
    <source>
        <dbReference type="ARBA" id="ARBA00022679"/>
    </source>
</evidence>
<evidence type="ECO:0000313" key="13">
    <source>
        <dbReference type="Proteomes" id="UP000789719"/>
    </source>
</evidence>
<dbReference type="Pfam" id="PF00677">
    <property type="entry name" value="Lum_binding"/>
    <property type="match status" value="2"/>
</dbReference>
<dbReference type="InterPro" id="IPR017938">
    <property type="entry name" value="Riboflavin_synthase-like_b-brl"/>
</dbReference>
<evidence type="ECO:0000256" key="10">
    <source>
        <dbReference type="PROSITE-ProRule" id="PRU00524"/>
    </source>
</evidence>
<keyword evidence="13" id="KW-1185">Reference proteome</keyword>
<comment type="catalytic activity">
    <reaction evidence="1">
        <text>2 6,7-dimethyl-8-(1-D-ribityl)lumazine + H(+) = 5-amino-6-(D-ribitylamino)uracil + riboflavin</text>
        <dbReference type="Rhea" id="RHEA:20772"/>
        <dbReference type="ChEBI" id="CHEBI:15378"/>
        <dbReference type="ChEBI" id="CHEBI:15934"/>
        <dbReference type="ChEBI" id="CHEBI:57986"/>
        <dbReference type="ChEBI" id="CHEBI:58201"/>
        <dbReference type="EC" id="2.5.1.9"/>
    </reaction>
</comment>
<dbReference type="PANTHER" id="PTHR21098">
    <property type="entry name" value="RIBOFLAVIN SYNTHASE ALPHA CHAIN"/>
    <property type="match status" value="1"/>
</dbReference>
<dbReference type="InterPro" id="IPR001783">
    <property type="entry name" value="Lumazine-bd"/>
</dbReference>
<comment type="pathway">
    <text evidence="3">Cofactor biosynthesis; riboflavin biosynthesis; riboflavin from 2-hydroxy-3-oxobutyl phosphate and 5-amino-6-(D-ribitylamino)uracil: step 2/2.</text>
</comment>
<organism evidence="12 13">
    <name type="scientific">Periweissella ghanensis</name>
    <dbReference type="NCBI Taxonomy" id="467997"/>
    <lineage>
        <taxon>Bacteria</taxon>
        <taxon>Bacillati</taxon>
        <taxon>Bacillota</taxon>
        <taxon>Bacilli</taxon>
        <taxon>Lactobacillales</taxon>
        <taxon>Lactobacillaceae</taxon>
        <taxon>Periweissella</taxon>
    </lineage>
</organism>
<dbReference type="PANTHER" id="PTHR21098:SF12">
    <property type="entry name" value="RIBOFLAVIN SYNTHASE"/>
    <property type="match status" value="1"/>
</dbReference>
<evidence type="ECO:0000256" key="4">
    <source>
        <dbReference type="ARBA" id="ARBA00012827"/>
    </source>
</evidence>
<protein>
    <recommendedName>
        <fullName evidence="5 9">Riboflavin synthase</fullName>
        <ecNumber evidence="4 9">2.5.1.9</ecNumber>
    </recommendedName>
</protein>
<comment type="caution">
    <text evidence="12">The sequence shown here is derived from an EMBL/GenBank/DDBJ whole genome shotgun (WGS) entry which is preliminary data.</text>
</comment>
<feature type="domain" description="Lumazine-binding" evidence="11">
    <location>
        <begin position="98"/>
        <end position="193"/>
    </location>
</feature>
<sequence>MFTGIVTNVGRITRLVRKQHEMQMEITTKTDYFADLTIGQSVMTNGVCLTITAKTATSMQADVMMPTFDTTNFKYLKINDQVHLEKALLANGRFDGHVVMGHVDGVGKITKKQLVSQTLWLEIYAPDQISQIVTKGSIAIDGMSLTVVKVNGPRFTVALIPHTQDVTLLASKPIGAVVNLETDILAKYLLRGVTK</sequence>
<evidence type="ECO:0000256" key="6">
    <source>
        <dbReference type="ARBA" id="ARBA00022619"/>
    </source>
</evidence>
<keyword evidence="7 12" id="KW-0808">Transferase</keyword>
<feature type="repeat" description="Lumazine-binding" evidence="10">
    <location>
        <begin position="98"/>
        <end position="193"/>
    </location>
</feature>
<dbReference type="EC" id="2.5.1.9" evidence="4 9"/>
<evidence type="ECO:0000256" key="8">
    <source>
        <dbReference type="ARBA" id="ARBA00022737"/>
    </source>
</evidence>
<dbReference type="PROSITE" id="PS51177">
    <property type="entry name" value="LUMAZINE_BIND"/>
    <property type="match status" value="2"/>
</dbReference>
<dbReference type="InterPro" id="IPR023366">
    <property type="entry name" value="ATP_synth_asu-like_sf"/>
</dbReference>
<dbReference type="PIRSF" id="PIRSF000498">
    <property type="entry name" value="Riboflavin_syn_A"/>
    <property type="match status" value="1"/>
</dbReference>
<dbReference type="RefSeq" id="WP_230099338.1">
    <property type="nucleotide sequence ID" value="NZ_CAKKNT010000031.1"/>
</dbReference>
<dbReference type="CDD" id="cd00402">
    <property type="entry name" value="Riboflavin_synthase_like"/>
    <property type="match status" value="1"/>
</dbReference>
<evidence type="ECO:0000256" key="5">
    <source>
        <dbReference type="ARBA" id="ARBA00013950"/>
    </source>
</evidence>
<dbReference type="GO" id="GO:0004746">
    <property type="term" value="F:riboflavin synthase activity"/>
    <property type="evidence" value="ECO:0007669"/>
    <property type="project" value="UniProtKB-EC"/>
</dbReference>
<dbReference type="NCBIfam" id="TIGR00187">
    <property type="entry name" value="ribE"/>
    <property type="match status" value="1"/>
</dbReference>
<keyword evidence="6" id="KW-0686">Riboflavin biosynthesis</keyword>
<gene>
    <name evidence="12" type="primary">ribE</name>
    <name evidence="12" type="ORF">WGH24286_01748</name>
</gene>
<feature type="domain" description="Lumazine-binding" evidence="11">
    <location>
        <begin position="1"/>
        <end position="97"/>
    </location>
</feature>
<accession>A0ABM8ZCQ0</accession>
<evidence type="ECO:0000256" key="2">
    <source>
        <dbReference type="ARBA" id="ARBA00002803"/>
    </source>
</evidence>
<evidence type="ECO:0000313" key="12">
    <source>
        <dbReference type="EMBL" id="CAH0419300.1"/>
    </source>
</evidence>
<reference evidence="12 13" key="1">
    <citation type="submission" date="2021-11" db="EMBL/GenBank/DDBJ databases">
        <authorList>
            <person name="Depoorter E."/>
        </authorList>
    </citation>
    <scope>NUCLEOTIDE SEQUENCE [LARGE SCALE GENOMIC DNA]</scope>
    <source>
        <strain evidence="12 13">LMG 24286</strain>
    </source>
</reference>
<feature type="repeat" description="Lumazine-binding" evidence="10">
    <location>
        <begin position="1"/>
        <end position="97"/>
    </location>
</feature>
<dbReference type="EMBL" id="CAKKNT010000031">
    <property type="protein sequence ID" value="CAH0419300.1"/>
    <property type="molecule type" value="Genomic_DNA"/>
</dbReference>
<proteinExistence type="predicted"/>
<evidence type="ECO:0000256" key="9">
    <source>
        <dbReference type="NCBIfam" id="TIGR00187"/>
    </source>
</evidence>
<dbReference type="Proteomes" id="UP000789719">
    <property type="component" value="Unassembled WGS sequence"/>
</dbReference>
<dbReference type="NCBIfam" id="NF006767">
    <property type="entry name" value="PRK09289.1"/>
    <property type="match status" value="1"/>
</dbReference>
<keyword evidence="8" id="KW-0677">Repeat</keyword>
<dbReference type="InterPro" id="IPR026017">
    <property type="entry name" value="Lumazine-bd_dom"/>
</dbReference>
<dbReference type="SUPFAM" id="SSF63380">
    <property type="entry name" value="Riboflavin synthase domain-like"/>
    <property type="match status" value="2"/>
</dbReference>
<evidence type="ECO:0000256" key="3">
    <source>
        <dbReference type="ARBA" id="ARBA00004887"/>
    </source>
</evidence>